<evidence type="ECO:0000256" key="3">
    <source>
        <dbReference type="ARBA" id="ARBA00022679"/>
    </source>
</evidence>
<comment type="function">
    <text evidence="5">Methylation of the membrane-bound methyl-accepting chemotaxis proteins (MCP) to form gamma-glutamyl methyl ester residues in MCP.</text>
</comment>
<dbReference type="PRINTS" id="PR00996">
    <property type="entry name" value="CHERMTFRASE"/>
</dbReference>
<sequence>MYNRNAAISSADYDAFKDFLQQACGILLGNGKEYLVSSRLSSVMKEAGIASLGELLKQIKSPIHSRLKVKVIDAMTTNETFWFRDIGHYILLKETILPDLNQQMGGSIRIWSAACSSGQEPYNISMIADEYQAAKGRGRQVQIQATDISSKILDEARAGVYCGLAVERGLTQEQRQRFFNPKGDCLEVKPEIKRRVSFKPMNLADSFHTMGRFDVIFCRNVLIYFSNDLKKDIVERMADILNPGGYLFLGSTESINQLTNRFEMKVGHGGISYRLKG</sequence>
<dbReference type="PANTHER" id="PTHR24422">
    <property type="entry name" value="CHEMOTAXIS PROTEIN METHYLTRANSFERASE"/>
    <property type="match status" value="1"/>
</dbReference>
<dbReference type="Pfam" id="PF01739">
    <property type="entry name" value="CheR"/>
    <property type="match status" value="1"/>
</dbReference>
<dbReference type="AlphaFoldDB" id="A0A1E2UQ03"/>
<dbReference type="SMART" id="SM00138">
    <property type="entry name" value="MeTrc"/>
    <property type="match status" value="1"/>
</dbReference>
<dbReference type="InterPro" id="IPR022641">
    <property type="entry name" value="CheR_N"/>
</dbReference>
<dbReference type="EC" id="2.1.1.80" evidence="5"/>
<feature type="binding site" evidence="6">
    <location>
        <begin position="219"/>
        <end position="220"/>
    </location>
    <ligand>
        <name>S-adenosyl-L-methionine</name>
        <dbReference type="ChEBI" id="CHEBI:59789"/>
    </ligand>
</feature>
<keyword evidence="9" id="KW-1185">Reference proteome</keyword>
<dbReference type="RefSeq" id="WP_069004575.1">
    <property type="nucleotide sequence ID" value="NZ_LVJW01000003.1"/>
</dbReference>
<dbReference type="STRING" id="1818881.A3196_08765"/>
<feature type="binding site" evidence="6">
    <location>
        <position position="84"/>
    </location>
    <ligand>
        <name>S-adenosyl-L-methionine</name>
        <dbReference type="ChEBI" id="CHEBI:59789"/>
    </ligand>
</feature>
<dbReference type="InterPro" id="IPR050903">
    <property type="entry name" value="Bact_Chemotaxis_MeTrfase"/>
</dbReference>
<evidence type="ECO:0000256" key="2">
    <source>
        <dbReference type="ARBA" id="ARBA00022603"/>
    </source>
</evidence>
<feature type="domain" description="CheR-type methyltransferase" evidence="7">
    <location>
        <begin position="1"/>
        <end position="277"/>
    </location>
</feature>
<dbReference type="Gene3D" id="1.10.155.10">
    <property type="entry name" value="Chemotaxis receptor methyltransferase CheR, N-terminal domain"/>
    <property type="match status" value="1"/>
</dbReference>
<dbReference type="OrthoDB" id="9816309at2"/>
<feature type="binding site" evidence="6">
    <location>
        <position position="80"/>
    </location>
    <ligand>
        <name>S-adenosyl-L-methionine</name>
        <dbReference type="ChEBI" id="CHEBI:59789"/>
    </ligand>
</feature>
<dbReference type="Pfam" id="PF03705">
    <property type="entry name" value="CheR_N"/>
    <property type="match status" value="1"/>
</dbReference>
<dbReference type="EMBL" id="LVJZ01000003">
    <property type="protein sequence ID" value="ODB96840.1"/>
    <property type="molecule type" value="Genomic_DNA"/>
</dbReference>
<evidence type="ECO:0000259" key="7">
    <source>
        <dbReference type="PROSITE" id="PS50123"/>
    </source>
</evidence>
<keyword evidence="3 5" id="KW-0808">Transferase</keyword>
<dbReference type="InterPro" id="IPR022642">
    <property type="entry name" value="CheR_C"/>
</dbReference>
<organism evidence="8 9">
    <name type="scientific">Candidatus Thiodiazotropha endoloripes</name>
    <dbReference type="NCBI Taxonomy" id="1818881"/>
    <lineage>
        <taxon>Bacteria</taxon>
        <taxon>Pseudomonadati</taxon>
        <taxon>Pseudomonadota</taxon>
        <taxon>Gammaproteobacteria</taxon>
        <taxon>Chromatiales</taxon>
        <taxon>Sedimenticolaceae</taxon>
        <taxon>Candidatus Thiodiazotropha</taxon>
    </lineage>
</organism>
<accession>A0A1E2UQ03</accession>
<dbReference type="Proteomes" id="UP000094849">
    <property type="component" value="Unassembled WGS sequence"/>
</dbReference>
<reference evidence="8 9" key="1">
    <citation type="submission" date="2016-03" db="EMBL/GenBank/DDBJ databases">
        <title>Chemosynthetic sulphur-oxidizing symbionts of marine invertebrate animals are capable of nitrogen fixation.</title>
        <authorList>
            <person name="Petersen J.M."/>
            <person name="Kemper A."/>
            <person name="Gruber-Vodicka H."/>
            <person name="Cardini U."/>
            <person name="Geest Mvander."/>
            <person name="Kleiner M."/>
            <person name="Bulgheresi S."/>
            <person name="Fussmann M."/>
            <person name="Herbold C."/>
            <person name="Seah B.K.B."/>
            <person name="Antony C.Paul."/>
            <person name="Liu D."/>
            <person name="Belitz A."/>
            <person name="Weber M."/>
        </authorList>
    </citation>
    <scope>NUCLEOTIDE SEQUENCE [LARGE SCALE GENOMIC DNA]</scope>
    <source>
        <strain evidence="8">G_D</strain>
    </source>
</reference>
<dbReference type="PANTHER" id="PTHR24422:SF21">
    <property type="entry name" value="CHEMOTAXIS PROTEIN METHYLTRANSFERASE 1"/>
    <property type="match status" value="1"/>
</dbReference>
<gene>
    <name evidence="8" type="ORF">A3196_08765</name>
</gene>
<evidence type="ECO:0000313" key="9">
    <source>
        <dbReference type="Proteomes" id="UP000094849"/>
    </source>
</evidence>
<dbReference type="GO" id="GO:0032259">
    <property type="term" value="P:methylation"/>
    <property type="evidence" value="ECO:0007669"/>
    <property type="project" value="UniProtKB-KW"/>
</dbReference>
<protein>
    <recommendedName>
        <fullName evidence="5">Chemotaxis protein methyltransferase</fullName>
        <ecNumber evidence="5">2.1.1.80</ecNumber>
    </recommendedName>
</protein>
<dbReference type="InterPro" id="IPR000780">
    <property type="entry name" value="CheR_MeTrfase"/>
</dbReference>
<feature type="binding site" evidence="6">
    <location>
        <position position="120"/>
    </location>
    <ligand>
        <name>S-adenosyl-L-methionine</name>
        <dbReference type="ChEBI" id="CHEBI:59789"/>
    </ligand>
</feature>
<evidence type="ECO:0000256" key="4">
    <source>
        <dbReference type="ARBA" id="ARBA00022691"/>
    </source>
</evidence>
<feature type="binding site" evidence="6">
    <location>
        <begin position="202"/>
        <end position="203"/>
    </location>
    <ligand>
        <name>S-adenosyl-L-methionine</name>
        <dbReference type="ChEBI" id="CHEBI:59789"/>
    </ligand>
</feature>
<dbReference type="InterPro" id="IPR026024">
    <property type="entry name" value="Chemotaxis_MeTrfase_CheR"/>
</dbReference>
<dbReference type="PIRSF" id="PIRSF000410">
    <property type="entry name" value="CheR"/>
    <property type="match status" value="1"/>
</dbReference>
<feature type="binding site" evidence="6">
    <location>
        <position position="147"/>
    </location>
    <ligand>
        <name>S-adenosyl-L-methionine</name>
        <dbReference type="ChEBI" id="CHEBI:59789"/>
    </ligand>
</feature>
<comment type="catalytic activity">
    <reaction evidence="1 5">
        <text>L-glutamyl-[protein] + S-adenosyl-L-methionine = [protein]-L-glutamate 5-O-methyl ester + S-adenosyl-L-homocysteine</text>
        <dbReference type="Rhea" id="RHEA:24452"/>
        <dbReference type="Rhea" id="RHEA-COMP:10208"/>
        <dbReference type="Rhea" id="RHEA-COMP:10311"/>
        <dbReference type="ChEBI" id="CHEBI:29973"/>
        <dbReference type="ChEBI" id="CHEBI:57856"/>
        <dbReference type="ChEBI" id="CHEBI:59789"/>
        <dbReference type="ChEBI" id="CHEBI:82795"/>
        <dbReference type="EC" id="2.1.1.80"/>
    </reaction>
</comment>
<dbReference type="GO" id="GO:0008983">
    <property type="term" value="F:protein-glutamate O-methyltransferase activity"/>
    <property type="evidence" value="ECO:0007669"/>
    <property type="project" value="UniProtKB-EC"/>
</dbReference>
<evidence type="ECO:0000256" key="6">
    <source>
        <dbReference type="PIRSR" id="PIRSR000410-1"/>
    </source>
</evidence>
<dbReference type="Gene3D" id="3.40.50.150">
    <property type="entry name" value="Vaccinia Virus protein VP39"/>
    <property type="match status" value="1"/>
</dbReference>
<comment type="caution">
    <text evidence="8">The sequence shown here is derived from an EMBL/GenBank/DDBJ whole genome shotgun (WGS) entry which is preliminary data.</text>
</comment>
<keyword evidence="2 5" id="KW-0489">Methyltransferase</keyword>
<dbReference type="InterPro" id="IPR036804">
    <property type="entry name" value="CheR_N_sf"/>
</dbReference>
<keyword evidence="4 5" id="KW-0949">S-adenosyl-L-methionine</keyword>
<dbReference type="InterPro" id="IPR029063">
    <property type="entry name" value="SAM-dependent_MTases_sf"/>
</dbReference>
<feature type="binding site" evidence="6">
    <location>
        <position position="78"/>
    </location>
    <ligand>
        <name>S-adenosyl-L-methionine</name>
        <dbReference type="ChEBI" id="CHEBI:59789"/>
    </ligand>
</feature>
<dbReference type="PROSITE" id="PS50123">
    <property type="entry name" value="CHER"/>
    <property type="match status" value="1"/>
</dbReference>
<evidence type="ECO:0000256" key="1">
    <source>
        <dbReference type="ARBA" id="ARBA00001541"/>
    </source>
</evidence>
<dbReference type="SUPFAM" id="SSF53335">
    <property type="entry name" value="S-adenosyl-L-methionine-dependent methyltransferases"/>
    <property type="match status" value="1"/>
</dbReference>
<name>A0A1E2UQ03_9GAMM</name>
<evidence type="ECO:0000313" key="8">
    <source>
        <dbReference type="EMBL" id="ODB96840.1"/>
    </source>
</evidence>
<dbReference type="CDD" id="cd02440">
    <property type="entry name" value="AdoMet_MTases"/>
    <property type="match status" value="1"/>
</dbReference>
<evidence type="ECO:0000256" key="5">
    <source>
        <dbReference type="PIRNR" id="PIRNR000410"/>
    </source>
</evidence>
<dbReference type="SUPFAM" id="SSF47757">
    <property type="entry name" value="Chemotaxis receptor methyltransferase CheR, N-terminal domain"/>
    <property type="match status" value="1"/>
</dbReference>
<proteinExistence type="predicted"/>